<dbReference type="AlphaFoldDB" id="A0A8J3S6L1"/>
<gene>
    <name evidence="1" type="ORF">Pro02_72900</name>
</gene>
<evidence type="ECO:0000313" key="2">
    <source>
        <dbReference type="Proteomes" id="UP000655044"/>
    </source>
</evidence>
<organism evidence="1 2">
    <name type="scientific">Planobispora rosea</name>
    <dbReference type="NCBI Taxonomy" id="35762"/>
    <lineage>
        <taxon>Bacteria</taxon>
        <taxon>Bacillati</taxon>
        <taxon>Actinomycetota</taxon>
        <taxon>Actinomycetes</taxon>
        <taxon>Streptosporangiales</taxon>
        <taxon>Streptosporangiaceae</taxon>
        <taxon>Planobispora</taxon>
    </lineage>
</organism>
<protein>
    <submittedName>
        <fullName evidence="1">Uncharacterized protein</fullName>
    </submittedName>
</protein>
<sequence length="56" mass="6234">MTTPTAPVKVTDIVKADDGIYVVLRVRENGGLIKARHRATGIIWHLVPRNGTWARL</sequence>
<keyword evidence="2" id="KW-1185">Reference proteome</keyword>
<proteinExistence type="predicted"/>
<dbReference type="Proteomes" id="UP000655044">
    <property type="component" value="Unassembled WGS sequence"/>
</dbReference>
<comment type="caution">
    <text evidence="1">The sequence shown here is derived from an EMBL/GenBank/DDBJ whole genome shotgun (WGS) entry which is preliminary data.</text>
</comment>
<name>A0A8J3S6L1_PLARO</name>
<evidence type="ECO:0000313" key="1">
    <source>
        <dbReference type="EMBL" id="GIH88882.1"/>
    </source>
</evidence>
<dbReference type="RefSeq" id="WP_189243968.1">
    <property type="nucleotide sequence ID" value="NZ_BMQP01000060.1"/>
</dbReference>
<dbReference type="EMBL" id="BOOI01000093">
    <property type="protein sequence ID" value="GIH88882.1"/>
    <property type="molecule type" value="Genomic_DNA"/>
</dbReference>
<accession>A0A8J3S6L1</accession>
<reference evidence="1" key="1">
    <citation type="submission" date="2021-01" db="EMBL/GenBank/DDBJ databases">
        <title>Whole genome shotgun sequence of Planobispora rosea NBRC 15558.</title>
        <authorList>
            <person name="Komaki H."/>
            <person name="Tamura T."/>
        </authorList>
    </citation>
    <scope>NUCLEOTIDE SEQUENCE</scope>
    <source>
        <strain evidence="1">NBRC 15558</strain>
    </source>
</reference>